<protein>
    <submittedName>
        <fullName evidence="3">Secreted protein</fullName>
    </submittedName>
</protein>
<accession>A0A0N4WDB9</accession>
<dbReference type="AlphaFoldDB" id="A0A0N4WDB9"/>
<dbReference type="WBParaSite" id="HPLM_0000856401-mRNA-1">
    <property type="protein sequence ID" value="HPLM_0000856401-mRNA-1"/>
    <property type="gene ID" value="HPLM_0000856401"/>
</dbReference>
<dbReference type="EMBL" id="UZAF01016886">
    <property type="protein sequence ID" value="VDO35213.1"/>
    <property type="molecule type" value="Genomic_DNA"/>
</dbReference>
<keyword evidence="2" id="KW-1185">Reference proteome</keyword>
<reference evidence="1 2" key="2">
    <citation type="submission" date="2018-11" db="EMBL/GenBank/DDBJ databases">
        <authorList>
            <consortium name="Pathogen Informatics"/>
        </authorList>
    </citation>
    <scope>NUCLEOTIDE SEQUENCE [LARGE SCALE GENOMIC DNA]</scope>
    <source>
        <strain evidence="1 2">MHpl1</strain>
    </source>
</reference>
<evidence type="ECO:0000313" key="1">
    <source>
        <dbReference type="EMBL" id="VDO35213.1"/>
    </source>
</evidence>
<evidence type="ECO:0000313" key="2">
    <source>
        <dbReference type="Proteomes" id="UP000268014"/>
    </source>
</evidence>
<reference evidence="3" key="1">
    <citation type="submission" date="2017-02" db="UniProtKB">
        <authorList>
            <consortium name="WormBaseParasite"/>
        </authorList>
    </citation>
    <scope>IDENTIFICATION</scope>
</reference>
<proteinExistence type="predicted"/>
<name>A0A0N4WDB9_HAEPC</name>
<evidence type="ECO:0000313" key="3">
    <source>
        <dbReference type="WBParaSite" id="HPLM_0000856401-mRNA-1"/>
    </source>
</evidence>
<organism evidence="3">
    <name type="scientific">Haemonchus placei</name>
    <name type="common">Barber's pole worm</name>
    <dbReference type="NCBI Taxonomy" id="6290"/>
    <lineage>
        <taxon>Eukaryota</taxon>
        <taxon>Metazoa</taxon>
        <taxon>Ecdysozoa</taxon>
        <taxon>Nematoda</taxon>
        <taxon>Chromadorea</taxon>
        <taxon>Rhabditida</taxon>
        <taxon>Rhabditina</taxon>
        <taxon>Rhabditomorpha</taxon>
        <taxon>Strongyloidea</taxon>
        <taxon>Trichostrongylidae</taxon>
        <taxon>Haemonchus</taxon>
    </lineage>
</organism>
<gene>
    <name evidence="1" type="ORF">HPLM_LOCUS8556</name>
</gene>
<dbReference type="Proteomes" id="UP000268014">
    <property type="component" value="Unassembled WGS sequence"/>
</dbReference>
<sequence>MKNTVFLVGCTVGRISWATFCSSSIKHSCCCSLSICASVGAVLAIDGDGGNGSVIMLVRGWFSVFCICIAI</sequence>